<gene>
    <name evidence="2" type="ORF">MYCIT1_LOCUS4186</name>
</gene>
<keyword evidence="3" id="KW-1185">Reference proteome</keyword>
<dbReference type="Proteomes" id="UP001295794">
    <property type="component" value="Unassembled WGS sequence"/>
</dbReference>
<protein>
    <submittedName>
        <fullName evidence="2">Uncharacterized protein</fullName>
    </submittedName>
</protein>
<dbReference type="EMBL" id="CAVNYO010000048">
    <property type="protein sequence ID" value="CAK5264215.1"/>
    <property type="molecule type" value="Genomic_DNA"/>
</dbReference>
<organism evidence="2 3">
    <name type="scientific">Mycena citricolor</name>
    <dbReference type="NCBI Taxonomy" id="2018698"/>
    <lineage>
        <taxon>Eukaryota</taxon>
        <taxon>Fungi</taxon>
        <taxon>Dikarya</taxon>
        <taxon>Basidiomycota</taxon>
        <taxon>Agaricomycotina</taxon>
        <taxon>Agaricomycetes</taxon>
        <taxon>Agaricomycetidae</taxon>
        <taxon>Agaricales</taxon>
        <taxon>Marasmiineae</taxon>
        <taxon>Mycenaceae</taxon>
        <taxon>Mycena</taxon>
    </lineage>
</organism>
<reference evidence="2" key="1">
    <citation type="submission" date="2023-11" db="EMBL/GenBank/DDBJ databases">
        <authorList>
            <person name="De Vega J J."/>
            <person name="De Vega J J."/>
        </authorList>
    </citation>
    <scope>NUCLEOTIDE SEQUENCE</scope>
</reference>
<keyword evidence="1" id="KW-0472">Membrane</keyword>
<comment type="caution">
    <text evidence="2">The sequence shown here is derived from an EMBL/GenBank/DDBJ whole genome shotgun (WGS) entry which is preliminary data.</text>
</comment>
<feature type="transmembrane region" description="Helical" evidence="1">
    <location>
        <begin position="74"/>
        <end position="103"/>
    </location>
</feature>
<evidence type="ECO:0000313" key="3">
    <source>
        <dbReference type="Proteomes" id="UP001295794"/>
    </source>
</evidence>
<evidence type="ECO:0000313" key="2">
    <source>
        <dbReference type="EMBL" id="CAK5264215.1"/>
    </source>
</evidence>
<keyword evidence="1" id="KW-1133">Transmembrane helix</keyword>
<accession>A0AAD2GX58</accession>
<name>A0AAD2GX58_9AGAR</name>
<proteinExistence type="predicted"/>
<evidence type="ECO:0000256" key="1">
    <source>
        <dbReference type="SAM" id="Phobius"/>
    </source>
</evidence>
<sequence length="292" mass="30423">MIFLAGIGLLKTGNWSSSESSESEGKVILAFGAVLGLDGVLGPDSSSSSGIALTCFLITILGTSSSVSSSTTGLAFLTILLAFGLLAFGAADLVPVPFFAFFARFASSLSSNSRTSRGSASCIMLAGIHSKISFCSCARLCSGVITSTSSASASFPDSVMPAHGSTSSGRRVFLIPDSASRTSWPGRTSTRYSKIPSVEAWLRARVILDMSCSSSSASLSSESIFIDEKCLVINLDGVPSTGGFAFFLGVVGAASLFSSRSKTALRRMRMTAPCQMTVLKRLTMASRYPHSK</sequence>
<keyword evidence="1" id="KW-0812">Transmembrane</keyword>
<feature type="transmembrane region" description="Helical" evidence="1">
    <location>
        <begin position="241"/>
        <end position="259"/>
    </location>
</feature>
<dbReference type="AlphaFoldDB" id="A0AAD2GX58"/>
<feature type="transmembrane region" description="Helical" evidence="1">
    <location>
        <begin position="49"/>
        <end position="67"/>
    </location>
</feature>